<feature type="compositionally biased region" description="Acidic residues" evidence="1">
    <location>
        <begin position="73"/>
        <end position="89"/>
    </location>
</feature>
<sequence>MSQGVPQDRFTFPGFQLAIELQEERKYSNSKGFRDLRTPCCSSPPPMLYTLAQTPMEDAGASSDHSMPFSVTFDEDSDDSASELSDSEDELPKVVASVTKARAASVKSTAASKLQASVHGLREASVVCLTPAIRETSRASRADSSYHLLLLAERYGDAQKRHVYKREVEKREHFSQQRKEFALRFNKVKNVVQTKARRKRIDGSCEQLDKKILEFFEEVLAANLLCRLGVWGLLAFRDSAVVIPYDLFE</sequence>
<organism evidence="2 3">
    <name type="scientific">Favolaschia claudopus</name>
    <dbReference type="NCBI Taxonomy" id="2862362"/>
    <lineage>
        <taxon>Eukaryota</taxon>
        <taxon>Fungi</taxon>
        <taxon>Dikarya</taxon>
        <taxon>Basidiomycota</taxon>
        <taxon>Agaricomycotina</taxon>
        <taxon>Agaricomycetes</taxon>
        <taxon>Agaricomycetidae</taxon>
        <taxon>Agaricales</taxon>
        <taxon>Marasmiineae</taxon>
        <taxon>Mycenaceae</taxon>
        <taxon>Favolaschia</taxon>
    </lineage>
</organism>
<protein>
    <submittedName>
        <fullName evidence="2">Uncharacterized protein</fullName>
    </submittedName>
</protein>
<evidence type="ECO:0000313" key="2">
    <source>
        <dbReference type="EMBL" id="KAK7023189.1"/>
    </source>
</evidence>
<feature type="region of interest" description="Disordered" evidence="1">
    <location>
        <begin position="56"/>
        <end position="91"/>
    </location>
</feature>
<proteinExistence type="predicted"/>
<evidence type="ECO:0000313" key="3">
    <source>
        <dbReference type="Proteomes" id="UP001362999"/>
    </source>
</evidence>
<comment type="caution">
    <text evidence="2">The sequence shown here is derived from an EMBL/GenBank/DDBJ whole genome shotgun (WGS) entry which is preliminary data.</text>
</comment>
<reference evidence="2 3" key="1">
    <citation type="journal article" date="2024" name="J Genomics">
        <title>Draft genome sequencing and assembly of Favolaschia claudopus CIRM-BRFM 2984 isolated from oak limbs.</title>
        <authorList>
            <person name="Navarro D."/>
            <person name="Drula E."/>
            <person name="Chaduli D."/>
            <person name="Cazenave R."/>
            <person name="Ahrendt S."/>
            <person name="Wang J."/>
            <person name="Lipzen A."/>
            <person name="Daum C."/>
            <person name="Barry K."/>
            <person name="Grigoriev I.V."/>
            <person name="Favel A."/>
            <person name="Rosso M.N."/>
            <person name="Martin F."/>
        </authorList>
    </citation>
    <scope>NUCLEOTIDE SEQUENCE [LARGE SCALE GENOMIC DNA]</scope>
    <source>
        <strain evidence="2 3">CIRM-BRFM 2984</strain>
    </source>
</reference>
<dbReference type="AlphaFoldDB" id="A0AAW0BBG5"/>
<gene>
    <name evidence="2" type="ORF">R3P38DRAFT_3195165</name>
</gene>
<dbReference type="Proteomes" id="UP001362999">
    <property type="component" value="Unassembled WGS sequence"/>
</dbReference>
<accession>A0AAW0BBG5</accession>
<dbReference type="EMBL" id="JAWWNJ010000036">
    <property type="protein sequence ID" value="KAK7023189.1"/>
    <property type="molecule type" value="Genomic_DNA"/>
</dbReference>
<evidence type="ECO:0000256" key="1">
    <source>
        <dbReference type="SAM" id="MobiDB-lite"/>
    </source>
</evidence>
<name>A0AAW0BBG5_9AGAR</name>
<keyword evidence="3" id="KW-1185">Reference proteome</keyword>